<feature type="chain" id="PRO_5016326546" evidence="2">
    <location>
        <begin position="20"/>
        <end position="361"/>
    </location>
</feature>
<organism evidence="3 5">
    <name type="scientific">Micromonospora noduli</name>
    <dbReference type="NCBI Taxonomy" id="709876"/>
    <lineage>
        <taxon>Bacteria</taxon>
        <taxon>Bacillati</taxon>
        <taxon>Actinomycetota</taxon>
        <taxon>Actinomycetes</taxon>
        <taxon>Micromonosporales</taxon>
        <taxon>Micromonosporaceae</taxon>
        <taxon>Micromonospora</taxon>
    </lineage>
</organism>
<keyword evidence="6" id="KW-1185">Reference proteome</keyword>
<dbReference type="Proteomes" id="UP000249045">
    <property type="component" value="Unassembled WGS sequence"/>
</dbReference>
<keyword evidence="2" id="KW-0732">Signal</keyword>
<protein>
    <submittedName>
        <fullName evidence="3">Uncharacterized protein</fullName>
    </submittedName>
</protein>
<evidence type="ECO:0000313" key="4">
    <source>
        <dbReference type="EMBL" id="RAO16346.1"/>
    </source>
</evidence>
<evidence type="ECO:0000313" key="5">
    <source>
        <dbReference type="Proteomes" id="UP000248966"/>
    </source>
</evidence>
<dbReference type="EMBL" id="PYAA01000017">
    <property type="protein sequence ID" value="RAO00924.1"/>
    <property type="molecule type" value="Genomic_DNA"/>
</dbReference>
<dbReference type="PROSITE" id="PS51257">
    <property type="entry name" value="PROKAR_LIPOPROTEIN"/>
    <property type="match status" value="1"/>
</dbReference>
<proteinExistence type="predicted"/>
<evidence type="ECO:0000256" key="2">
    <source>
        <dbReference type="SAM" id="SignalP"/>
    </source>
</evidence>
<reference evidence="5 6" key="1">
    <citation type="submission" date="2018-03" db="EMBL/GenBank/DDBJ databases">
        <title>Defining the species Micromonospora saelicesensis and Micromonospora noduli under the framework of genomics.</title>
        <authorList>
            <person name="Riesco R."/>
            <person name="Trujillo M.E."/>
        </authorList>
    </citation>
    <scope>NUCLEOTIDE SEQUENCE [LARGE SCALE GENOMIC DNA]</scope>
    <source>
        <strain evidence="3 5">LAH08</strain>
        <strain evidence="4 6">MED15</strain>
    </source>
</reference>
<dbReference type="EMBL" id="PYAC01000017">
    <property type="protein sequence ID" value="RAO16346.1"/>
    <property type="molecule type" value="Genomic_DNA"/>
</dbReference>
<evidence type="ECO:0000313" key="3">
    <source>
        <dbReference type="EMBL" id="RAO00924.1"/>
    </source>
</evidence>
<feature type="region of interest" description="Disordered" evidence="1">
    <location>
        <begin position="55"/>
        <end position="77"/>
    </location>
</feature>
<sequence length="361" mass="37998">MRRLLVPLLILLTMVAACADPNAQPGRSDPSVAEPAPTELLADGSVPWADLKITGEDLNGRPAAPRTPAPGSEPCRAEQLTGRLTTWTRPGTGGETPRGFDAAIGKLIGEVDVRNSSTVECTLQGEVPTTMLAGGREIPMLYTHGINEEGRTRVVAVPAGGHASLRLDWSGPFCQPVRGSLELAIELPHDGGRLRAPVTADERPGCPQGEGVHPRARGTLSASGFTEPVTVSKPPSSPLEKLTVAVQGPTTAAAGSRLTFQVTLGNPTDGPLALDPCPGYLMERFSLGDATNDAVNSAQLYRLNCRALPQIPAGGSAVFEMVAEVPASMRAGRELSVTWKLYLPHYVQRGNQFGVLTLTVV</sequence>
<dbReference type="RefSeq" id="WP_112584443.1">
    <property type="nucleotide sequence ID" value="NZ_PYAA01000017.1"/>
</dbReference>
<feature type="signal peptide" evidence="2">
    <location>
        <begin position="1"/>
        <end position="19"/>
    </location>
</feature>
<accession>A0A328NA03</accession>
<name>A0A328NA03_9ACTN</name>
<dbReference type="AlphaFoldDB" id="A0A328NA03"/>
<evidence type="ECO:0000313" key="6">
    <source>
        <dbReference type="Proteomes" id="UP000249045"/>
    </source>
</evidence>
<feature type="compositionally biased region" description="Low complexity" evidence="1">
    <location>
        <begin position="61"/>
        <end position="70"/>
    </location>
</feature>
<comment type="caution">
    <text evidence="3">The sequence shown here is derived from an EMBL/GenBank/DDBJ whole genome shotgun (WGS) entry which is preliminary data.</text>
</comment>
<dbReference type="Proteomes" id="UP000248966">
    <property type="component" value="Unassembled WGS sequence"/>
</dbReference>
<gene>
    <name evidence="3" type="ORF">LAH08_03177</name>
    <name evidence="4" type="ORF">MED15_03865</name>
</gene>
<evidence type="ECO:0000256" key="1">
    <source>
        <dbReference type="SAM" id="MobiDB-lite"/>
    </source>
</evidence>